<keyword evidence="1" id="KW-0732">Signal</keyword>
<reference evidence="2 3" key="1">
    <citation type="submission" date="2022-12" db="EMBL/GenBank/DDBJ databases">
        <title>Genomic features and morphological characterization of a novel Knufia sp. strain isolated from spacecraft assembly facility.</title>
        <authorList>
            <person name="Teixeira M."/>
            <person name="Chander A.M."/>
            <person name="Stajich J.E."/>
            <person name="Venkateswaran K."/>
        </authorList>
    </citation>
    <scope>NUCLEOTIDE SEQUENCE [LARGE SCALE GENOMIC DNA]</scope>
    <source>
        <strain evidence="2 3">FJI-L2-BK-P2</strain>
    </source>
</reference>
<comment type="caution">
    <text evidence="2">The sequence shown here is derived from an EMBL/GenBank/DDBJ whole genome shotgun (WGS) entry which is preliminary data.</text>
</comment>
<dbReference type="EMBL" id="JAKLMC020000043">
    <property type="protein sequence ID" value="KAK5948764.1"/>
    <property type="molecule type" value="Genomic_DNA"/>
</dbReference>
<evidence type="ECO:0000313" key="2">
    <source>
        <dbReference type="EMBL" id="KAK5948764.1"/>
    </source>
</evidence>
<sequence>MHLSGQLAAALAVSVATAAPSSLWRRADDPLGPYLGGLKDRGKCVTHKYETTESRAEVWDAARGSEFIDAYLNNNPREGWTTTIAKRLFPDQSAGQLDGWSDQALFTLGNHECSEFADLNVAGLFEVLVSIQDFHLFSKQYLSNLDLICSDPGNITSSVVEQFGKPEEDESPNYAALLSGALSIGAAASDANPTMGGALGALSGLAGIVGELNGKDEAGDDSEDLALRMVRGTCQAAKASISKIVDAVVGVPGSSEVDIPFDMKATTTAKYEHAIAYLFENGQWLSDHPTWAIRQNFDEVKLRMRQSLAWQLLRLKHQALVVINDASDCTDKNEVKDPDNGYCYGMMQLSEDGNNLLGGINDIAYPLWDE</sequence>
<name>A0AAN8E8A8_9EURO</name>
<evidence type="ECO:0000256" key="1">
    <source>
        <dbReference type="SAM" id="SignalP"/>
    </source>
</evidence>
<feature type="signal peptide" evidence="1">
    <location>
        <begin position="1"/>
        <end position="18"/>
    </location>
</feature>
<feature type="chain" id="PRO_5043031647" evidence="1">
    <location>
        <begin position="19"/>
        <end position="370"/>
    </location>
</feature>
<organism evidence="2 3">
    <name type="scientific">Knufia fluminis</name>
    <dbReference type="NCBI Taxonomy" id="191047"/>
    <lineage>
        <taxon>Eukaryota</taxon>
        <taxon>Fungi</taxon>
        <taxon>Dikarya</taxon>
        <taxon>Ascomycota</taxon>
        <taxon>Pezizomycotina</taxon>
        <taxon>Eurotiomycetes</taxon>
        <taxon>Chaetothyriomycetidae</taxon>
        <taxon>Chaetothyriales</taxon>
        <taxon>Trichomeriaceae</taxon>
        <taxon>Knufia</taxon>
    </lineage>
</organism>
<gene>
    <name evidence="2" type="ORF">OHC33_010187</name>
</gene>
<evidence type="ECO:0000313" key="3">
    <source>
        <dbReference type="Proteomes" id="UP001316803"/>
    </source>
</evidence>
<proteinExistence type="predicted"/>
<accession>A0AAN8E8A8</accession>
<protein>
    <submittedName>
        <fullName evidence="2">Uncharacterized protein</fullName>
    </submittedName>
</protein>
<keyword evidence="3" id="KW-1185">Reference proteome</keyword>
<dbReference type="Proteomes" id="UP001316803">
    <property type="component" value="Unassembled WGS sequence"/>
</dbReference>
<dbReference type="AlphaFoldDB" id="A0AAN8E8A8"/>